<organism evidence="2 3">
    <name type="scientific">Penicillium expansum</name>
    <name type="common">Blue mold rot fungus</name>
    <dbReference type="NCBI Taxonomy" id="27334"/>
    <lineage>
        <taxon>Eukaryota</taxon>
        <taxon>Fungi</taxon>
        <taxon>Dikarya</taxon>
        <taxon>Ascomycota</taxon>
        <taxon>Pezizomycotina</taxon>
        <taxon>Eurotiomycetes</taxon>
        <taxon>Eurotiomycetidae</taxon>
        <taxon>Eurotiales</taxon>
        <taxon>Aspergillaceae</taxon>
        <taxon>Penicillium</taxon>
    </lineage>
</organism>
<evidence type="ECO:0008006" key="4">
    <source>
        <dbReference type="Google" id="ProtNLM"/>
    </source>
</evidence>
<dbReference type="GeneID" id="27675245"/>
<gene>
    <name evidence="2" type="ORF">PEX2_025510</name>
</gene>
<protein>
    <recommendedName>
        <fullName evidence="4">Transcription factor, fungi</fullName>
    </recommendedName>
</protein>
<dbReference type="EMBL" id="JQFZ01000237">
    <property type="protein sequence ID" value="KGO54149.1"/>
    <property type="molecule type" value="Genomic_DNA"/>
</dbReference>
<reference evidence="2 3" key="1">
    <citation type="journal article" date="2015" name="Mol. Plant Microbe Interact.">
        <title>Genome, transcriptome, and functional analyses of Penicillium expansum provide new insights into secondary metabolism and pathogenicity.</title>
        <authorList>
            <person name="Ballester A.R."/>
            <person name="Marcet-Houben M."/>
            <person name="Levin E."/>
            <person name="Sela N."/>
            <person name="Selma-Lazaro C."/>
            <person name="Carmona L."/>
            <person name="Wisniewski M."/>
            <person name="Droby S."/>
            <person name="Gonzalez-Candelas L."/>
            <person name="Gabaldon T."/>
        </authorList>
    </citation>
    <scope>NUCLEOTIDE SEQUENCE [LARGE SCALE GENOMIC DNA]</scope>
    <source>
        <strain evidence="2 3">MD-8</strain>
    </source>
</reference>
<keyword evidence="1" id="KW-0472">Membrane</keyword>
<feature type="transmembrane region" description="Helical" evidence="1">
    <location>
        <begin position="285"/>
        <end position="307"/>
    </location>
</feature>
<keyword evidence="1" id="KW-0812">Transmembrane</keyword>
<dbReference type="RefSeq" id="XP_016596649.1">
    <property type="nucleotide sequence ID" value="XM_016739826.1"/>
</dbReference>
<dbReference type="VEuPathDB" id="FungiDB:PEXP_012670"/>
<proteinExistence type="predicted"/>
<dbReference type="AlphaFoldDB" id="A0A0A2JFL3"/>
<evidence type="ECO:0000256" key="1">
    <source>
        <dbReference type="SAM" id="Phobius"/>
    </source>
</evidence>
<dbReference type="CDD" id="cd12148">
    <property type="entry name" value="fungal_TF_MHR"/>
    <property type="match status" value="1"/>
</dbReference>
<sequence length="436" mass="48280">MLKADIKEANFGSFVMDYFRHISEATLMQMGLALLQRTGSPHDLLINTVCVNAIASKFLAAITNTGIDSELIHEMTHNIVQFQEAAKVALRSISILTSPSLGLLQALLSGIFLHQASGDITEVSNFAFKMGRSKTLLDIEIGHFISDQPGHQHPTSDLFQIYMTLARVQAALVPYLRGRSSILTGDLSSSHGIGKLWLVNMQQIRERIDHISSPYPAWRGLDAQSEISALQFAYHSIMTTIFHITEGAGHQSVDIRDQCLFEAHQGISSLVSTCISAERQNTVALLHWTLLVCPITAYFVLFCNVIATSNTDDFKLMTTITDCLTRIETTSRPIIQVRTIFRHFLSLAGEVFDDESNAIVVTRDHQVQPVQSQSTDLHNWLSDGLFIPWTAGTVPPFDPPLLTGMGDFSDIPIFPENEMFIPLSDHFPDAGNDPSV</sequence>
<name>A0A0A2JFL3_PENEN</name>
<dbReference type="Proteomes" id="UP000030143">
    <property type="component" value="Unassembled WGS sequence"/>
</dbReference>
<accession>A0A0A2JFL3</accession>
<dbReference type="HOGENOM" id="CLU_043564_0_0_1"/>
<evidence type="ECO:0000313" key="2">
    <source>
        <dbReference type="EMBL" id="KGO54149.1"/>
    </source>
</evidence>
<evidence type="ECO:0000313" key="3">
    <source>
        <dbReference type="Proteomes" id="UP000030143"/>
    </source>
</evidence>
<keyword evidence="1" id="KW-1133">Transmembrane helix</keyword>
<comment type="caution">
    <text evidence="2">The sequence shown here is derived from an EMBL/GenBank/DDBJ whole genome shotgun (WGS) entry which is preliminary data.</text>
</comment>
<keyword evidence="3" id="KW-1185">Reference proteome</keyword>